<reference evidence="1" key="1">
    <citation type="journal article" date="2020" name="Stud. Mycol.">
        <title>101 Dothideomycetes genomes: a test case for predicting lifestyles and emergence of pathogens.</title>
        <authorList>
            <person name="Haridas S."/>
            <person name="Albert R."/>
            <person name="Binder M."/>
            <person name="Bloem J."/>
            <person name="Labutti K."/>
            <person name="Salamov A."/>
            <person name="Andreopoulos B."/>
            <person name="Baker S."/>
            <person name="Barry K."/>
            <person name="Bills G."/>
            <person name="Bluhm B."/>
            <person name="Cannon C."/>
            <person name="Castanera R."/>
            <person name="Culley D."/>
            <person name="Daum C."/>
            <person name="Ezra D."/>
            <person name="Gonzalez J."/>
            <person name="Henrissat B."/>
            <person name="Kuo A."/>
            <person name="Liang C."/>
            <person name="Lipzen A."/>
            <person name="Lutzoni F."/>
            <person name="Magnuson J."/>
            <person name="Mondo S."/>
            <person name="Nolan M."/>
            <person name="Ohm R."/>
            <person name="Pangilinan J."/>
            <person name="Park H.-J."/>
            <person name="Ramirez L."/>
            <person name="Alfaro M."/>
            <person name="Sun H."/>
            <person name="Tritt A."/>
            <person name="Yoshinaga Y."/>
            <person name="Zwiers L.-H."/>
            <person name="Turgeon B."/>
            <person name="Goodwin S."/>
            <person name="Spatafora J."/>
            <person name="Crous P."/>
            <person name="Grigoriev I."/>
        </authorList>
    </citation>
    <scope>NUCLEOTIDE SEQUENCE</scope>
    <source>
        <strain evidence="1">CBS 690.94</strain>
    </source>
</reference>
<protein>
    <submittedName>
        <fullName evidence="1">Uncharacterized protein</fullName>
    </submittedName>
</protein>
<evidence type="ECO:0000313" key="1">
    <source>
        <dbReference type="EMBL" id="KAF2450261.1"/>
    </source>
</evidence>
<name>A0A9P4UH43_9PLEO</name>
<accession>A0A9P4UH43</accession>
<keyword evidence="2" id="KW-1185">Reference proteome</keyword>
<proteinExistence type="predicted"/>
<dbReference type="OrthoDB" id="3763917at2759"/>
<sequence length="312" mass="36007">MTSTIMPSLLSLPREIRNDIIDYVVASQRDPPTAPDDDASGRDLRRQFEDTHWKEIGNLIYFESSSTAFRPAFAGLLLACQQLRAETLERASRVEVPMILDVLIVNEEKIWATWLSLPANTGRMIEKLDIRYRYQYDGQEQLIETANTDKWILNFTTQLRYLMYRTLAVGSAGPLPDDNRRKVWTGARYKFNNTIRFEHEYVPHYSIRKLTLHSPRPFMPDAASDSFHLGYRTEVKDMIEEVALRNVIYTDRKHPGWKIVRERIGGILAFCSDGLDLGAYSDLNGVYLRYSSEPYCAQSIADILKVREENGL</sequence>
<dbReference type="AlphaFoldDB" id="A0A9P4UH43"/>
<dbReference type="Proteomes" id="UP000799764">
    <property type="component" value="Unassembled WGS sequence"/>
</dbReference>
<organism evidence="1 2">
    <name type="scientific">Karstenula rhodostoma CBS 690.94</name>
    <dbReference type="NCBI Taxonomy" id="1392251"/>
    <lineage>
        <taxon>Eukaryota</taxon>
        <taxon>Fungi</taxon>
        <taxon>Dikarya</taxon>
        <taxon>Ascomycota</taxon>
        <taxon>Pezizomycotina</taxon>
        <taxon>Dothideomycetes</taxon>
        <taxon>Pleosporomycetidae</taxon>
        <taxon>Pleosporales</taxon>
        <taxon>Massarineae</taxon>
        <taxon>Didymosphaeriaceae</taxon>
        <taxon>Karstenula</taxon>
    </lineage>
</organism>
<gene>
    <name evidence="1" type="ORF">P171DRAFT_136957</name>
</gene>
<evidence type="ECO:0000313" key="2">
    <source>
        <dbReference type="Proteomes" id="UP000799764"/>
    </source>
</evidence>
<comment type="caution">
    <text evidence="1">The sequence shown here is derived from an EMBL/GenBank/DDBJ whole genome shotgun (WGS) entry which is preliminary data.</text>
</comment>
<dbReference type="EMBL" id="MU001493">
    <property type="protein sequence ID" value="KAF2450261.1"/>
    <property type="molecule type" value="Genomic_DNA"/>
</dbReference>